<evidence type="ECO:0000256" key="1">
    <source>
        <dbReference type="SAM" id="MobiDB-lite"/>
    </source>
</evidence>
<dbReference type="Proteomes" id="UP000504610">
    <property type="component" value="Chromosome 6"/>
</dbReference>
<organism evidence="4 5">
    <name type="scientific">Raphanus sativus</name>
    <name type="common">Radish</name>
    <name type="synonym">Raphanus raphanistrum var. sativus</name>
    <dbReference type="NCBI Taxonomy" id="3726"/>
    <lineage>
        <taxon>Eukaryota</taxon>
        <taxon>Viridiplantae</taxon>
        <taxon>Streptophyta</taxon>
        <taxon>Embryophyta</taxon>
        <taxon>Tracheophyta</taxon>
        <taxon>Spermatophyta</taxon>
        <taxon>Magnoliopsida</taxon>
        <taxon>eudicotyledons</taxon>
        <taxon>Gunneridae</taxon>
        <taxon>Pentapetalae</taxon>
        <taxon>rosids</taxon>
        <taxon>malvids</taxon>
        <taxon>Brassicales</taxon>
        <taxon>Brassicaceae</taxon>
        <taxon>Brassiceae</taxon>
        <taxon>Raphanus</taxon>
    </lineage>
</organism>
<dbReference type="OrthoDB" id="1100770at2759"/>
<feature type="region of interest" description="Disordered" evidence="1">
    <location>
        <begin position="79"/>
        <end position="109"/>
    </location>
</feature>
<reference evidence="4" key="1">
    <citation type="journal article" date="2019" name="Database">
        <title>The radish genome database (RadishGD): an integrated information resource for radish genomics.</title>
        <authorList>
            <person name="Yu H.J."/>
            <person name="Baek S."/>
            <person name="Lee Y.J."/>
            <person name="Cho A."/>
            <person name="Mun J.H."/>
        </authorList>
    </citation>
    <scope>NUCLEOTIDE SEQUENCE [LARGE SCALE GENOMIC DNA]</scope>
    <source>
        <strain evidence="4">cv. WK10039</strain>
    </source>
</reference>
<dbReference type="InterPro" id="IPR025452">
    <property type="entry name" value="DUF4218"/>
</dbReference>
<dbReference type="Pfam" id="PF13960">
    <property type="entry name" value="DUF4218"/>
    <property type="match status" value="1"/>
</dbReference>
<dbReference type="Pfam" id="PF02992">
    <property type="entry name" value="Transposase_21"/>
    <property type="match status" value="1"/>
</dbReference>
<accession>A0A6J0JKJ4</accession>
<dbReference type="PANTHER" id="PTHR48258">
    <property type="entry name" value="DUF4218 DOMAIN-CONTAINING PROTEIN-RELATED"/>
    <property type="match status" value="1"/>
</dbReference>
<feature type="compositionally biased region" description="Acidic residues" evidence="1">
    <location>
        <begin position="93"/>
        <end position="109"/>
    </location>
</feature>
<name>A0A6J0JKJ4_RAPSA</name>
<evidence type="ECO:0000259" key="3">
    <source>
        <dbReference type="Pfam" id="PF13960"/>
    </source>
</evidence>
<sequence length="599" mass="68355">MGCPVCGKNTDSMWLSNCRKHVYMSHRKGLPPRHAYRGKKSWFDGKTEYGRKGRILSGRNISQILRNYKNEFGNVKVSGKKRKMKEAVGSESNTDDESSESEEEEEAVDEEELSRWKKRSIFFKLPYWEELPVRHNLDVMHVERNIAASLIATLLHCGKSKDGLNARKDLELLGIRKDLHPQPRGKRTYLPPAPWSLSSKEKKVFCKRLFDFRGPDGYCSNISRCVKIEECKISGMKSHDYHVLMQQLLPVAIRGLLPKGVRIAIGRLYMKVLKDFVRNPARPEGCIAEAYLAEECVRFCSEFLKKTTSVEENTDRNAEFESSSILEGRPISAGTSCVLSQKDLNIVHLSVIQNMASVEPYVDMHLQHLQDTNERCRRDATTLWRTHTQKFATWLKEQIPVTSEDHDETLKWLAYGPRASSRSFSGYIINGLRFHTISVDRQTQNSGVLYEATAMCRSSAKDTSQIVDLVSYYGRVVEIILIDYNTFYIPVFRCLWANIGNGVKVEDGFTLVNLNQSQMAFARDPYILASQAKQVFYSRVDETSTWYVAMRGPTRRYTEEDCEDGHADVGPLPAVVAMDDDDLVDDSRNARADCEGIYV</sequence>
<keyword evidence="4" id="KW-1185">Reference proteome</keyword>
<gene>
    <name evidence="5" type="primary">LOC108807768</name>
</gene>
<dbReference type="KEGG" id="rsz:108807768"/>
<dbReference type="InterPro" id="IPR025312">
    <property type="entry name" value="DUF4216"/>
</dbReference>
<dbReference type="AlphaFoldDB" id="A0A6J0JKJ4"/>
<feature type="domain" description="DUF4216" evidence="2">
    <location>
        <begin position="482"/>
        <end position="548"/>
    </location>
</feature>
<dbReference type="RefSeq" id="XP_018435516.2">
    <property type="nucleotide sequence ID" value="XM_018580014.2"/>
</dbReference>
<reference evidence="5" key="2">
    <citation type="submission" date="2025-08" db="UniProtKB">
        <authorList>
            <consortium name="RefSeq"/>
        </authorList>
    </citation>
    <scope>IDENTIFICATION</scope>
    <source>
        <tissue evidence="5">Leaf</tissue>
    </source>
</reference>
<dbReference type="Pfam" id="PF13952">
    <property type="entry name" value="DUF4216"/>
    <property type="match status" value="1"/>
</dbReference>
<evidence type="ECO:0000313" key="4">
    <source>
        <dbReference type="Proteomes" id="UP000504610"/>
    </source>
</evidence>
<evidence type="ECO:0000259" key="2">
    <source>
        <dbReference type="Pfam" id="PF13952"/>
    </source>
</evidence>
<proteinExistence type="predicted"/>
<feature type="domain" description="DUF4218" evidence="3">
    <location>
        <begin position="269"/>
        <end position="317"/>
    </location>
</feature>
<dbReference type="InterPro" id="IPR004242">
    <property type="entry name" value="Transposase_21"/>
</dbReference>
<protein>
    <submittedName>
        <fullName evidence="5">Uncharacterized protein LOC108807768</fullName>
    </submittedName>
</protein>
<evidence type="ECO:0000313" key="5">
    <source>
        <dbReference type="RefSeq" id="XP_018435516.2"/>
    </source>
</evidence>
<dbReference type="GeneID" id="108807768"/>